<evidence type="ECO:0000313" key="1">
    <source>
        <dbReference type="EMBL" id="KAA6320338.1"/>
    </source>
</evidence>
<dbReference type="EMBL" id="SNRY01003620">
    <property type="protein sequence ID" value="KAA6320338.1"/>
    <property type="molecule type" value="Genomic_DNA"/>
</dbReference>
<gene>
    <name evidence="1" type="ORF">EZS27_029877</name>
</gene>
<protein>
    <submittedName>
        <fullName evidence="1">Uncharacterized protein</fullName>
    </submittedName>
</protein>
<comment type="caution">
    <text evidence="1">The sequence shown here is derived from an EMBL/GenBank/DDBJ whole genome shotgun (WGS) entry which is preliminary data.</text>
</comment>
<dbReference type="AlphaFoldDB" id="A0A5J4QHD7"/>
<organism evidence="1">
    <name type="scientific">termite gut metagenome</name>
    <dbReference type="NCBI Taxonomy" id="433724"/>
    <lineage>
        <taxon>unclassified sequences</taxon>
        <taxon>metagenomes</taxon>
        <taxon>organismal metagenomes</taxon>
    </lineage>
</organism>
<name>A0A5J4QHD7_9ZZZZ</name>
<accession>A0A5J4QHD7</accession>
<reference evidence="1" key="1">
    <citation type="submission" date="2019-03" db="EMBL/GenBank/DDBJ databases">
        <title>Single cell metagenomics reveals metabolic interactions within the superorganism composed of flagellate Streblomastix strix and complex community of Bacteroidetes bacteria on its surface.</title>
        <authorList>
            <person name="Treitli S.C."/>
            <person name="Kolisko M."/>
            <person name="Husnik F."/>
            <person name="Keeling P."/>
            <person name="Hampl V."/>
        </authorList>
    </citation>
    <scope>NUCLEOTIDE SEQUENCE</scope>
    <source>
        <strain evidence="1">STM</strain>
    </source>
</reference>
<proteinExistence type="predicted"/>
<sequence length="345" mass="40137">MLDGLKVFKSLFSTDDAFVEHVVQSIYFFEPAIVLHQAEAIRKDIHGGTAIPVRHTSNRAFYIQREVNKTTPTFKSKSEAIKFTANDRNFVYHRETEIRVQFDKDGNYAPKQAIRDYTGHWVSGGASSTVVNYVIAHIWNKTDNPLYFSPLWNYCLIACHCAYLTDKKDDSDPVIKRIKDLIKAISLELYHPNEIMKQTVITAEDMLTQEAMEEARQLVQEKKIYFLPKNENNERTTKSTESNKSAEDGIGITAQKKFGELSENNILSSTEIENLCDKKYSKKILDLNYPALVKYNNDKSVAYVNDCLRYYIGDIYIFNGQKYLLCNDWYEKNRNLLENWYNRYK</sequence>